<evidence type="ECO:0000256" key="3">
    <source>
        <dbReference type="ARBA" id="ARBA00022475"/>
    </source>
</evidence>
<gene>
    <name evidence="14" type="ORF">DESUT3_22670</name>
</gene>
<keyword evidence="6" id="KW-0808">Transferase</keyword>
<dbReference type="InterPro" id="IPR011908">
    <property type="entry name" value="LipoPS_heptosylTferase-I"/>
</dbReference>
<evidence type="ECO:0000313" key="15">
    <source>
        <dbReference type="Proteomes" id="UP001319827"/>
    </source>
</evidence>
<dbReference type="PANTHER" id="PTHR30160">
    <property type="entry name" value="TETRAACYLDISACCHARIDE 4'-KINASE-RELATED"/>
    <property type="match status" value="1"/>
</dbReference>
<keyword evidence="7" id="KW-0448">Lipopolysaccharide biosynthesis</keyword>
<evidence type="ECO:0000256" key="12">
    <source>
        <dbReference type="ARBA" id="ARBA00044330"/>
    </source>
</evidence>
<evidence type="ECO:0000256" key="6">
    <source>
        <dbReference type="ARBA" id="ARBA00022679"/>
    </source>
</evidence>
<evidence type="ECO:0000313" key="14">
    <source>
        <dbReference type="EMBL" id="BCR05198.1"/>
    </source>
</evidence>
<evidence type="ECO:0000256" key="13">
    <source>
        <dbReference type="ARBA" id="ARBA00049201"/>
    </source>
</evidence>
<evidence type="ECO:0000256" key="4">
    <source>
        <dbReference type="ARBA" id="ARBA00022519"/>
    </source>
</evidence>
<evidence type="ECO:0000256" key="11">
    <source>
        <dbReference type="ARBA" id="ARBA00044190"/>
    </source>
</evidence>
<dbReference type="Pfam" id="PF01075">
    <property type="entry name" value="Glyco_transf_9"/>
    <property type="match status" value="1"/>
</dbReference>
<dbReference type="SUPFAM" id="SSF53756">
    <property type="entry name" value="UDP-Glycosyltransferase/glycogen phosphorylase"/>
    <property type="match status" value="1"/>
</dbReference>
<dbReference type="CDD" id="cd03789">
    <property type="entry name" value="GT9_LPS_heptosyltransferase"/>
    <property type="match status" value="1"/>
</dbReference>
<name>A0ABN6DYJ9_9BACT</name>
<evidence type="ECO:0000256" key="5">
    <source>
        <dbReference type="ARBA" id="ARBA00022676"/>
    </source>
</evidence>
<reference evidence="14 15" key="2">
    <citation type="journal article" date="2021" name="Int. J. Syst. Evol. Microbiol.">
        <title>Isolation and Polyphasic Characterization of Desulfuromonas versatilis sp. Nov., an Electrogenic Bacteria Capable of Versatile Metabolism Isolated from a Graphene Oxide-Reducing Enrichment Culture.</title>
        <authorList>
            <person name="Xie L."/>
            <person name="Yoshida N."/>
            <person name="Ishii S."/>
            <person name="Meng L."/>
        </authorList>
    </citation>
    <scope>NUCLEOTIDE SEQUENCE [LARGE SCALE GENOMIC DNA]</scope>
    <source>
        <strain evidence="14 15">NIT-T3</strain>
    </source>
</reference>
<accession>A0ABN6DYJ9</accession>
<comment type="catalytic activity">
    <reaction evidence="13">
        <text>an alpha-Kdo-(2-&gt;4)-alpha-Kdo-(2-&gt;6)-lipid A + ADP-L-glycero-beta-D-manno-heptose = an L-alpha-D-Hep-(1-&gt;5)-[alpha-Kdo-(2-&gt;4)]-alpha-Kdo-(2-&gt;6)-lipid A + ADP + H(+)</text>
        <dbReference type="Rhea" id="RHEA:74067"/>
        <dbReference type="ChEBI" id="CHEBI:15378"/>
        <dbReference type="ChEBI" id="CHEBI:61506"/>
        <dbReference type="ChEBI" id="CHEBI:176431"/>
        <dbReference type="ChEBI" id="CHEBI:193068"/>
        <dbReference type="ChEBI" id="CHEBI:456216"/>
        <dbReference type="EC" id="2.4.99.23"/>
    </reaction>
</comment>
<keyword evidence="8" id="KW-0472">Membrane</keyword>
<dbReference type="EMBL" id="AP024355">
    <property type="protein sequence ID" value="BCR05198.1"/>
    <property type="molecule type" value="Genomic_DNA"/>
</dbReference>
<comment type="subcellular location">
    <subcellularLocation>
        <location evidence="1">Cell inner membrane</location>
        <topology evidence="1">Peripheral membrane protein</topology>
        <orientation evidence="1">Cytoplasmic side</orientation>
    </subcellularLocation>
</comment>
<evidence type="ECO:0000256" key="10">
    <source>
        <dbReference type="ARBA" id="ARBA00044041"/>
    </source>
</evidence>
<dbReference type="NCBIfam" id="TIGR02193">
    <property type="entry name" value="heptsyl_trn_I"/>
    <property type="match status" value="1"/>
</dbReference>
<dbReference type="InterPro" id="IPR051199">
    <property type="entry name" value="LPS_LOS_Heptosyltrfase"/>
</dbReference>
<dbReference type="Gene3D" id="3.40.50.2000">
    <property type="entry name" value="Glycogen Phosphorylase B"/>
    <property type="match status" value="2"/>
</dbReference>
<reference evidence="14 15" key="1">
    <citation type="journal article" date="2016" name="C (Basel)">
        <title>Selective Growth of and Electricity Production by Marine Exoelectrogenic Bacteria in Self-Aggregated Hydrogel of Microbially Reduced Graphene Oxide.</title>
        <authorList>
            <person name="Yoshida N."/>
            <person name="Goto Y."/>
            <person name="Miyata Y."/>
        </authorList>
    </citation>
    <scope>NUCLEOTIDE SEQUENCE [LARGE SCALE GENOMIC DNA]</scope>
    <source>
        <strain evidence="14 15">NIT-T3</strain>
    </source>
</reference>
<comment type="similarity">
    <text evidence="9">Belongs to the glycosyltransferase 9 family.</text>
</comment>
<evidence type="ECO:0000256" key="7">
    <source>
        <dbReference type="ARBA" id="ARBA00022985"/>
    </source>
</evidence>
<dbReference type="InterPro" id="IPR002201">
    <property type="entry name" value="Glyco_trans_9"/>
</dbReference>
<organism evidence="14 15">
    <name type="scientific">Desulfuromonas versatilis</name>
    <dbReference type="NCBI Taxonomy" id="2802975"/>
    <lineage>
        <taxon>Bacteria</taxon>
        <taxon>Pseudomonadati</taxon>
        <taxon>Thermodesulfobacteriota</taxon>
        <taxon>Desulfuromonadia</taxon>
        <taxon>Desulfuromonadales</taxon>
        <taxon>Desulfuromonadaceae</taxon>
        <taxon>Desulfuromonas</taxon>
    </lineage>
</organism>
<dbReference type="RefSeq" id="WP_221248619.1">
    <property type="nucleotide sequence ID" value="NZ_AP024355.1"/>
</dbReference>
<evidence type="ECO:0000256" key="8">
    <source>
        <dbReference type="ARBA" id="ARBA00023136"/>
    </source>
</evidence>
<keyword evidence="15" id="KW-1185">Reference proteome</keyword>
<dbReference type="PANTHER" id="PTHR30160:SF19">
    <property type="entry name" value="LIPOPOLYSACCHARIDE HEPTOSYLTRANSFERASE 1"/>
    <property type="match status" value="1"/>
</dbReference>
<comment type="pathway">
    <text evidence="2">Bacterial outer membrane biogenesis; LPS core biosynthesis.</text>
</comment>
<keyword evidence="3" id="KW-1003">Cell membrane</keyword>
<keyword evidence="4" id="KW-0997">Cell inner membrane</keyword>
<protein>
    <recommendedName>
        <fullName evidence="11">Lipopolysaccharide heptosyltransferase 1</fullName>
        <ecNumber evidence="10">2.4.99.23</ecNumber>
    </recommendedName>
    <alternativeName>
        <fullName evidence="12">ADP-heptose:lipopolysaccharide heptosyltransferase I</fullName>
    </alternativeName>
</protein>
<evidence type="ECO:0000256" key="2">
    <source>
        <dbReference type="ARBA" id="ARBA00004713"/>
    </source>
</evidence>
<keyword evidence="5" id="KW-0328">Glycosyltransferase</keyword>
<evidence type="ECO:0000256" key="9">
    <source>
        <dbReference type="ARBA" id="ARBA00043995"/>
    </source>
</evidence>
<evidence type="ECO:0000256" key="1">
    <source>
        <dbReference type="ARBA" id="ARBA00004515"/>
    </source>
</evidence>
<dbReference type="Proteomes" id="UP001319827">
    <property type="component" value="Chromosome"/>
</dbReference>
<proteinExistence type="inferred from homology"/>
<sequence length="346" mass="37526">MRVLIVKVSALGDVVHALPVLAWLKSADPRMEIDWLVEESFAPLLDGHPLLRKVHRLRTKAWRKAGALAALRGAWGTIRELRAEGYDLVLDLQGNSKSGLFTGLCGAPQRFGFARDAVREWPNLLATNRRVPLSQGDFHISDRSLALGRAAVPGGVEVLPAGPLHVNDQALARVRQQLEALALAGKPVVVLHYGTTWGTKLWPLERWQELAARLCGELGIRPLLTWGNTEENAAAEAIGEACGGQAVIWPRGSLPELVALLDEADLVVGADTGPVHIAAALGTRTVSIFRVTDARRNGPRGEAHIRLQAPLDCSPCLRKSCPRDGECGRSITTDEVFSALRRLLRG</sequence>
<dbReference type="EC" id="2.4.99.23" evidence="10"/>